<evidence type="ECO:0000256" key="4">
    <source>
        <dbReference type="ARBA" id="ARBA00023242"/>
    </source>
</evidence>
<dbReference type="AlphaFoldDB" id="A0AAV3QCV7"/>
<evidence type="ECO:0000256" key="1">
    <source>
        <dbReference type="ARBA" id="ARBA00004123"/>
    </source>
</evidence>
<dbReference type="PROSITE" id="PS51294">
    <property type="entry name" value="HTH_MYB"/>
    <property type="match status" value="2"/>
</dbReference>
<feature type="domain" description="Myb-like" evidence="6">
    <location>
        <begin position="172"/>
        <end position="218"/>
    </location>
</feature>
<feature type="domain" description="Myb-like" evidence="6">
    <location>
        <begin position="219"/>
        <end position="269"/>
    </location>
</feature>
<evidence type="ECO:0000313" key="9">
    <source>
        <dbReference type="Proteomes" id="UP001454036"/>
    </source>
</evidence>
<evidence type="ECO:0000259" key="6">
    <source>
        <dbReference type="PROSITE" id="PS50090"/>
    </source>
</evidence>
<feature type="compositionally biased region" description="Polar residues" evidence="5">
    <location>
        <begin position="319"/>
        <end position="328"/>
    </location>
</feature>
<keyword evidence="4" id="KW-0539">Nucleus</keyword>
<keyword evidence="2" id="KW-0677">Repeat</keyword>
<keyword evidence="3" id="KW-0238">DNA-binding</keyword>
<dbReference type="InterPro" id="IPR017930">
    <property type="entry name" value="Myb_dom"/>
</dbReference>
<dbReference type="GO" id="GO:0000981">
    <property type="term" value="F:DNA-binding transcription factor activity, RNA polymerase II-specific"/>
    <property type="evidence" value="ECO:0007669"/>
    <property type="project" value="TreeGrafter"/>
</dbReference>
<dbReference type="InterPro" id="IPR001005">
    <property type="entry name" value="SANT/Myb"/>
</dbReference>
<dbReference type="EMBL" id="BAABME010020824">
    <property type="protein sequence ID" value="GAA0161544.1"/>
    <property type="molecule type" value="Genomic_DNA"/>
</dbReference>
<evidence type="ECO:0000259" key="7">
    <source>
        <dbReference type="PROSITE" id="PS51294"/>
    </source>
</evidence>
<dbReference type="PROSITE" id="PS50090">
    <property type="entry name" value="MYB_LIKE"/>
    <property type="match status" value="2"/>
</dbReference>
<dbReference type="Pfam" id="PF13921">
    <property type="entry name" value="Myb_DNA-bind_6"/>
    <property type="match status" value="1"/>
</dbReference>
<dbReference type="GO" id="GO:0000978">
    <property type="term" value="F:RNA polymerase II cis-regulatory region sequence-specific DNA binding"/>
    <property type="evidence" value="ECO:0007669"/>
    <property type="project" value="TreeGrafter"/>
</dbReference>
<organism evidence="8 9">
    <name type="scientific">Lithospermum erythrorhizon</name>
    <name type="common">Purple gromwell</name>
    <name type="synonym">Lithospermum officinale var. erythrorhizon</name>
    <dbReference type="NCBI Taxonomy" id="34254"/>
    <lineage>
        <taxon>Eukaryota</taxon>
        <taxon>Viridiplantae</taxon>
        <taxon>Streptophyta</taxon>
        <taxon>Embryophyta</taxon>
        <taxon>Tracheophyta</taxon>
        <taxon>Spermatophyta</taxon>
        <taxon>Magnoliopsida</taxon>
        <taxon>eudicotyledons</taxon>
        <taxon>Gunneridae</taxon>
        <taxon>Pentapetalae</taxon>
        <taxon>asterids</taxon>
        <taxon>lamiids</taxon>
        <taxon>Boraginales</taxon>
        <taxon>Boraginaceae</taxon>
        <taxon>Boraginoideae</taxon>
        <taxon>Lithospermeae</taxon>
        <taxon>Lithospermum</taxon>
    </lineage>
</organism>
<feature type="compositionally biased region" description="Low complexity" evidence="5">
    <location>
        <begin position="307"/>
        <end position="318"/>
    </location>
</feature>
<comment type="caution">
    <text evidence="8">The sequence shown here is derived from an EMBL/GenBank/DDBJ whole genome shotgun (WGS) entry which is preliminary data.</text>
</comment>
<dbReference type="CDD" id="cd00167">
    <property type="entry name" value="SANT"/>
    <property type="match status" value="2"/>
</dbReference>
<protein>
    <submittedName>
        <fullName evidence="8">Uncharacterized protein</fullName>
    </submittedName>
</protein>
<dbReference type="InterPro" id="IPR050560">
    <property type="entry name" value="MYB_TF"/>
</dbReference>
<dbReference type="GO" id="GO:0005634">
    <property type="term" value="C:nucleus"/>
    <property type="evidence" value="ECO:0007669"/>
    <property type="project" value="UniProtKB-SubCell"/>
</dbReference>
<feature type="domain" description="HTH myb-type" evidence="7">
    <location>
        <begin position="172"/>
        <end position="222"/>
    </location>
</feature>
<feature type="region of interest" description="Disordered" evidence="5">
    <location>
        <begin position="307"/>
        <end position="328"/>
    </location>
</feature>
<accession>A0AAV3QCV7</accession>
<dbReference type="InterPro" id="IPR009057">
    <property type="entry name" value="Homeodomain-like_sf"/>
</dbReference>
<dbReference type="PANTHER" id="PTHR45614:SF218">
    <property type="entry name" value="TRANSCRIPTION FACTOR MYB119-RELATED"/>
    <property type="match status" value="1"/>
</dbReference>
<evidence type="ECO:0000256" key="2">
    <source>
        <dbReference type="ARBA" id="ARBA00022737"/>
    </source>
</evidence>
<name>A0AAV3QCV7_LITER</name>
<keyword evidence="9" id="KW-1185">Reference proteome</keyword>
<dbReference type="FunFam" id="1.10.10.60:FF:000010">
    <property type="entry name" value="Transcriptional activator Myb isoform A"/>
    <property type="match status" value="1"/>
</dbReference>
<dbReference type="SMART" id="SM00717">
    <property type="entry name" value="SANT"/>
    <property type="match status" value="2"/>
</dbReference>
<proteinExistence type="predicted"/>
<dbReference type="SUPFAM" id="SSF46689">
    <property type="entry name" value="Homeodomain-like"/>
    <property type="match status" value="1"/>
</dbReference>
<evidence type="ECO:0000313" key="8">
    <source>
        <dbReference type="EMBL" id="GAA0161544.1"/>
    </source>
</evidence>
<reference evidence="8 9" key="1">
    <citation type="submission" date="2024-01" db="EMBL/GenBank/DDBJ databases">
        <title>The complete chloroplast genome sequence of Lithospermum erythrorhizon: insights into the phylogenetic relationship among Boraginaceae species and the maternal lineages of purple gromwells.</title>
        <authorList>
            <person name="Okada T."/>
            <person name="Watanabe K."/>
        </authorList>
    </citation>
    <scope>NUCLEOTIDE SEQUENCE [LARGE SCALE GENOMIC DNA]</scope>
</reference>
<comment type="subcellular location">
    <subcellularLocation>
        <location evidence="1">Nucleus</location>
    </subcellularLocation>
</comment>
<dbReference type="Proteomes" id="UP001454036">
    <property type="component" value="Unassembled WGS sequence"/>
</dbReference>
<dbReference type="PANTHER" id="PTHR45614">
    <property type="entry name" value="MYB PROTEIN-RELATED"/>
    <property type="match status" value="1"/>
</dbReference>
<dbReference type="Gene3D" id="1.10.10.60">
    <property type="entry name" value="Homeodomain-like"/>
    <property type="match status" value="2"/>
</dbReference>
<evidence type="ECO:0000256" key="3">
    <source>
        <dbReference type="ARBA" id="ARBA00023125"/>
    </source>
</evidence>
<gene>
    <name evidence="8" type="ORF">LIER_39253</name>
</gene>
<feature type="domain" description="HTH myb-type" evidence="7">
    <location>
        <begin position="223"/>
        <end position="273"/>
    </location>
</feature>
<sequence>MERGEGGGGGGDGDGFAYGNANNFHFYNLQNHHSLFQETRPPTAIDKFLWSENNSISHHYQQTTLPFITLEQNNGTSYCYNPSNNMVLDSSNSSSSINNGNYYYYHQNDEGLSWPSQARLNFSHGQLLNLEQTKCNEHKNMIANLGKDLGLSNKNGGGSEKNPKVDPSCMIKGQWTEDEDRRLEALVIKYGTKKWSIISDEMQTRAGKQCRERWYNHLRPDIKKEAWTEEEEKLLAETHKKLENRWAEIAKKIQGRTENTIKNHWNATKRKLDSRKRGKRKHKLSEDYQPTILEEYIMSYYEKKTASSSSLPSTLNPSMGTDNESMSTSIDPSIPSNFCHMATHFGMFFDDISDSVNNEQDYNKLTYDQDELSYIQSFYGGNAYAGSSSGTQNPKVGETSEYQFFQGDMTRDFPGASSYMDSNSFMTSPEENNWNNVQSTRPDKYLANLFDNGAGSFGAF</sequence>
<evidence type="ECO:0000256" key="5">
    <source>
        <dbReference type="SAM" id="MobiDB-lite"/>
    </source>
</evidence>